<dbReference type="InterPro" id="IPR029063">
    <property type="entry name" value="SAM-dependent_MTases_sf"/>
</dbReference>
<proteinExistence type="predicted"/>
<evidence type="ECO:0000313" key="9">
    <source>
        <dbReference type="Proteomes" id="UP001295423"/>
    </source>
</evidence>
<dbReference type="GO" id="GO:0008176">
    <property type="term" value="F:tRNA (guanine(46)-N7)-methyltransferase activity"/>
    <property type="evidence" value="ECO:0007669"/>
    <property type="project" value="UniProtKB-EC"/>
</dbReference>
<comment type="caution">
    <text evidence="8">The sequence shown here is derived from an EMBL/GenBank/DDBJ whole genome shotgun (WGS) entry which is preliminary data.</text>
</comment>
<protein>
    <recommendedName>
        <fullName evidence="2">tRNA (guanine(46)-N(7))-methyltransferase</fullName>
        <ecNumber evidence="2">2.1.1.33</ecNumber>
    </recommendedName>
</protein>
<dbReference type="Proteomes" id="UP001295423">
    <property type="component" value="Unassembled WGS sequence"/>
</dbReference>
<keyword evidence="4" id="KW-0808">Transferase</keyword>
<keyword evidence="6" id="KW-0819">tRNA processing</keyword>
<evidence type="ECO:0000256" key="5">
    <source>
        <dbReference type="ARBA" id="ARBA00022691"/>
    </source>
</evidence>
<dbReference type="EMBL" id="CAKOGP040002313">
    <property type="protein sequence ID" value="CAJ1966723.1"/>
    <property type="molecule type" value="Genomic_DNA"/>
</dbReference>
<feature type="region of interest" description="Disordered" evidence="7">
    <location>
        <begin position="45"/>
        <end position="72"/>
    </location>
</feature>
<dbReference type="PROSITE" id="PS51625">
    <property type="entry name" value="SAM_MT_TRMB"/>
    <property type="match status" value="1"/>
</dbReference>
<keyword evidence="9" id="KW-1185">Reference proteome</keyword>
<feature type="compositionally biased region" description="Low complexity" evidence="7">
    <location>
        <begin position="52"/>
        <end position="62"/>
    </location>
</feature>
<dbReference type="EC" id="2.1.1.33" evidence="2"/>
<dbReference type="GO" id="GO:0043527">
    <property type="term" value="C:tRNA methyltransferase complex"/>
    <property type="evidence" value="ECO:0007669"/>
    <property type="project" value="TreeGrafter"/>
</dbReference>
<evidence type="ECO:0000313" key="8">
    <source>
        <dbReference type="EMBL" id="CAJ1966723.1"/>
    </source>
</evidence>
<dbReference type="Pfam" id="PF02390">
    <property type="entry name" value="Methyltransf_4"/>
    <property type="match status" value="1"/>
</dbReference>
<keyword evidence="3" id="KW-0489">Methyltransferase</keyword>
<evidence type="ECO:0000256" key="2">
    <source>
        <dbReference type="ARBA" id="ARBA00011977"/>
    </source>
</evidence>
<evidence type="ECO:0000256" key="6">
    <source>
        <dbReference type="ARBA" id="ARBA00022694"/>
    </source>
</evidence>
<evidence type="ECO:0000256" key="7">
    <source>
        <dbReference type="SAM" id="MobiDB-lite"/>
    </source>
</evidence>
<organism evidence="8 9">
    <name type="scientific">Cylindrotheca closterium</name>
    <dbReference type="NCBI Taxonomy" id="2856"/>
    <lineage>
        <taxon>Eukaryota</taxon>
        <taxon>Sar</taxon>
        <taxon>Stramenopiles</taxon>
        <taxon>Ochrophyta</taxon>
        <taxon>Bacillariophyta</taxon>
        <taxon>Bacillariophyceae</taxon>
        <taxon>Bacillariophycidae</taxon>
        <taxon>Bacillariales</taxon>
        <taxon>Bacillariaceae</taxon>
        <taxon>Cylindrotheca</taxon>
    </lineage>
</organism>
<accession>A0AAD2G9I4</accession>
<gene>
    <name evidence="8" type="ORF">CYCCA115_LOCUS22306</name>
</gene>
<sequence>MKTKPVQFIMYNILLASSSRAFVRNNLPSNRLSKSFATSTNLFSTASETDQDNNNSSTQNDSEPFAHSEPFSPWDPVRLAEKVQSRNNAFRSRQHVNPLSAKFQQPTVLTPNWPYDTYDDLSKPLFLDIGCSRGGFLIDMATTQMKQQPGDATNNQYLEPDYNYLGLEIRPIVVYHAQKRIEKREDGGDASSLKGKLGFVGCNANVDLERLLQLLQDSNPEDLLNLQMVTIQFPDPHFKARHAKRRVVRPELVTTLAKFMPPGSTVWLQSDIQSVLDDMRFQFRLQSQYFQDSISPEIVDINANDDNDNDDESEAIQLDYVEENLLGVRTEREISVLERDLPVYRALFTRTDAQFSSD</sequence>
<dbReference type="InterPro" id="IPR003358">
    <property type="entry name" value="tRNA_(Gua-N-7)_MeTrfase_Trmb"/>
</dbReference>
<dbReference type="SUPFAM" id="SSF53335">
    <property type="entry name" value="S-adenosyl-L-methionine-dependent methyltransferases"/>
    <property type="match status" value="1"/>
</dbReference>
<evidence type="ECO:0000256" key="4">
    <source>
        <dbReference type="ARBA" id="ARBA00022679"/>
    </source>
</evidence>
<dbReference type="PANTHER" id="PTHR23417">
    <property type="entry name" value="3-DEOXY-D-MANNO-OCTULOSONIC-ACID TRANSFERASE/TRNA GUANINE-N 7 - -METHYLTRANSFERASE"/>
    <property type="match status" value="1"/>
</dbReference>
<dbReference type="PANTHER" id="PTHR23417:SF21">
    <property type="entry name" value="TRNA (GUANINE-N(7)-)-METHYLTRANSFERASE"/>
    <property type="match status" value="1"/>
</dbReference>
<evidence type="ECO:0000256" key="1">
    <source>
        <dbReference type="ARBA" id="ARBA00000142"/>
    </source>
</evidence>
<name>A0AAD2G9I4_9STRA</name>
<dbReference type="AlphaFoldDB" id="A0AAD2G9I4"/>
<keyword evidence="5" id="KW-0949">S-adenosyl-L-methionine</keyword>
<reference evidence="8" key="1">
    <citation type="submission" date="2023-08" db="EMBL/GenBank/DDBJ databases">
        <authorList>
            <person name="Audoor S."/>
            <person name="Bilcke G."/>
        </authorList>
    </citation>
    <scope>NUCLEOTIDE SEQUENCE</scope>
</reference>
<comment type="catalytic activity">
    <reaction evidence="1">
        <text>guanosine(46) in tRNA + S-adenosyl-L-methionine = N(7)-methylguanosine(46) in tRNA + S-adenosyl-L-homocysteine</text>
        <dbReference type="Rhea" id="RHEA:42708"/>
        <dbReference type="Rhea" id="RHEA-COMP:10188"/>
        <dbReference type="Rhea" id="RHEA-COMP:10189"/>
        <dbReference type="ChEBI" id="CHEBI:57856"/>
        <dbReference type="ChEBI" id="CHEBI:59789"/>
        <dbReference type="ChEBI" id="CHEBI:74269"/>
        <dbReference type="ChEBI" id="CHEBI:74480"/>
        <dbReference type="EC" id="2.1.1.33"/>
    </reaction>
</comment>
<dbReference type="Gene3D" id="3.40.50.150">
    <property type="entry name" value="Vaccinia Virus protein VP39"/>
    <property type="match status" value="1"/>
</dbReference>
<evidence type="ECO:0000256" key="3">
    <source>
        <dbReference type="ARBA" id="ARBA00022603"/>
    </source>
</evidence>